<feature type="domain" description="DZIP3-like HEPN" evidence="2">
    <location>
        <begin position="393"/>
        <end position="524"/>
    </location>
</feature>
<feature type="compositionally biased region" description="Basic and acidic residues" evidence="1">
    <location>
        <begin position="23"/>
        <end position="44"/>
    </location>
</feature>
<protein>
    <recommendedName>
        <fullName evidence="2">DZIP3-like HEPN domain-containing protein</fullName>
    </recommendedName>
</protein>
<dbReference type="AlphaFoldDB" id="A0ABD3V686"/>
<dbReference type="Pfam" id="PF18738">
    <property type="entry name" value="HEPN_DZIP3"/>
    <property type="match status" value="1"/>
</dbReference>
<comment type="caution">
    <text evidence="3">The sequence shown here is derived from an EMBL/GenBank/DDBJ whole genome shotgun (WGS) entry which is preliminary data.</text>
</comment>
<dbReference type="Proteomes" id="UP001634394">
    <property type="component" value="Unassembled WGS sequence"/>
</dbReference>
<name>A0ABD3V686_SINWO</name>
<keyword evidence="4" id="KW-1185">Reference proteome</keyword>
<evidence type="ECO:0000256" key="1">
    <source>
        <dbReference type="SAM" id="MobiDB-lite"/>
    </source>
</evidence>
<organism evidence="3 4">
    <name type="scientific">Sinanodonta woodiana</name>
    <name type="common">Chinese pond mussel</name>
    <name type="synonym">Anodonta woodiana</name>
    <dbReference type="NCBI Taxonomy" id="1069815"/>
    <lineage>
        <taxon>Eukaryota</taxon>
        <taxon>Metazoa</taxon>
        <taxon>Spiralia</taxon>
        <taxon>Lophotrochozoa</taxon>
        <taxon>Mollusca</taxon>
        <taxon>Bivalvia</taxon>
        <taxon>Autobranchia</taxon>
        <taxon>Heteroconchia</taxon>
        <taxon>Palaeoheterodonta</taxon>
        <taxon>Unionida</taxon>
        <taxon>Unionoidea</taxon>
        <taxon>Unionidae</taxon>
        <taxon>Unioninae</taxon>
        <taxon>Sinanodonta</taxon>
    </lineage>
</organism>
<gene>
    <name evidence="3" type="ORF">ACJMK2_015271</name>
</gene>
<reference evidence="3 4" key="1">
    <citation type="submission" date="2024-11" db="EMBL/GenBank/DDBJ databases">
        <title>Chromosome-level genome assembly of the freshwater bivalve Anodonta woodiana.</title>
        <authorList>
            <person name="Chen X."/>
        </authorList>
    </citation>
    <scope>NUCLEOTIDE SEQUENCE [LARGE SCALE GENOMIC DNA]</scope>
    <source>
        <strain evidence="3">MN2024</strain>
        <tissue evidence="3">Gills</tissue>
    </source>
</reference>
<evidence type="ECO:0000313" key="4">
    <source>
        <dbReference type="Proteomes" id="UP001634394"/>
    </source>
</evidence>
<proteinExistence type="predicted"/>
<evidence type="ECO:0000313" key="3">
    <source>
        <dbReference type="EMBL" id="KAL3856075.1"/>
    </source>
</evidence>
<dbReference type="InterPro" id="IPR041249">
    <property type="entry name" value="HEPN_DZIP3"/>
</dbReference>
<feature type="region of interest" description="Disordered" evidence="1">
    <location>
        <begin position="1"/>
        <end position="45"/>
    </location>
</feature>
<evidence type="ECO:0000259" key="2">
    <source>
        <dbReference type="Pfam" id="PF18738"/>
    </source>
</evidence>
<dbReference type="EMBL" id="JBJQND010000014">
    <property type="protein sequence ID" value="KAL3856075.1"/>
    <property type="molecule type" value="Genomic_DNA"/>
</dbReference>
<sequence length="534" mass="61282">MDIGQSNVESEKPPPGPSPEDSEDRKQENHTDSEVPNSDEEKQPVIDGTSTQIGQEIPIEQSVEEKLNHAGMKMSTEERDLFIKFQNEIGTDIFFSEVPHRLIDSQESIKTTEIFIEQNHPDMKDSWLEYKCQGKLTPELIDVIYAKERDPDLHDKKDEILEQMEDLNIIVKARSFDENGVKEEKYFFTPCMLHPKSEREHIAPDQDPRLLSTTLRWETKGTCSPYSILNGLLAACMKRWPVAKKKETSKHLLSPGYAVFDLDLTHRLTVNCENHAILATVTWLVIDDIETPDENVCTLARMFISHKLASITSSLNQNLQYELYLQNPEGRIRFATFQMWFKDEIYDPESPMTREHINHARLYIALVTVCGNALRDILVDKCPVQYPDIYQAILGNHAKLTKTKGRPLLNKEQINLVFPDPLVQKTGTVDKFDLTLLYTLIRNVSSIQVPTQGWGNDPLSSDTNLGDSVERIRIYRNHIGGHSPDAKIDEKNFKDYWKKFEDVLHDIEVVTNRKVYTTALDRLKGQVISIFNAC</sequence>
<accession>A0ABD3V686</accession>